<accession>A0A0W0TN32</accession>
<proteinExistence type="predicted"/>
<evidence type="ECO:0000313" key="2">
    <source>
        <dbReference type="EMBL" id="SPX61619.1"/>
    </source>
</evidence>
<name>A0A0W0TN32_9GAMM</name>
<sequence>MAPSLDRTKHFDLSKQGVWLKYSSEVINEWLSHFPHQKPQVREDIHCPEDVFRTAIGCAYAFCDLDYKGSSKTFQEGPC</sequence>
<dbReference type="EMBL" id="LNYB01000080">
    <property type="protein sequence ID" value="KTC97009.1"/>
    <property type="molecule type" value="Genomic_DNA"/>
</dbReference>
<dbReference type="Proteomes" id="UP000251942">
    <property type="component" value="Unassembled WGS sequence"/>
</dbReference>
<dbReference type="Proteomes" id="UP000054698">
    <property type="component" value="Unassembled WGS sequence"/>
</dbReference>
<dbReference type="OrthoDB" id="5644945at2"/>
<reference evidence="1 3" key="1">
    <citation type="submission" date="2015-11" db="EMBL/GenBank/DDBJ databases">
        <title>Genomic analysis of 38 Legionella species identifies large and diverse effector repertoires.</title>
        <authorList>
            <person name="Burstein D."/>
            <person name="Amaro F."/>
            <person name="Zusman T."/>
            <person name="Lifshitz Z."/>
            <person name="Cohen O."/>
            <person name="Gilbert J.A."/>
            <person name="Pupko T."/>
            <person name="Shuman H.A."/>
            <person name="Segal G."/>
        </authorList>
    </citation>
    <scope>NUCLEOTIDE SEQUENCE [LARGE SCALE GENOMIC DNA]</scope>
    <source>
        <strain evidence="1 3">WO-44C</strain>
    </source>
</reference>
<evidence type="ECO:0000313" key="1">
    <source>
        <dbReference type="EMBL" id="KTC97009.1"/>
    </source>
</evidence>
<keyword evidence="3" id="KW-1185">Reference proteome</keyword>
<protein>
    <submittedName>
        <fullName evidence="1">LidE</fullName>
    </submittedName>
</protein>
<dbReference type="RefSeq" id="WP_058446183.1">
    <property type="nucleotide sequence ID" value="NZ_CAAAHT010000007.1"/>
</dbReference>
<reference evidence="2 4" key="2">
    <citation type="submission" date="2018-06" db="EMBL/GenBank/DDBJ databases">
        <authorList>
            <consortium name="Pathogen Informatics"/>
            <person name="Doyle S."/>
        </authorList>
    </citation>
    <scope>NUCLEOTIDE SEQUENCE [LARGE SCALE GENOMIC DNA]</scope>
    <source>
        <strain evidence="2 4">NCTC12022</strain>
    </source>
</reference>
<organism evidence="1 3">
    <name type="scientific">Legionella feeleii</name>
    <dbReference type="NCBI Taxonomy" id="453"/>
    <lineage>
        <taxon>Bacteria</taxon>
        <taxon>Pseudomonadati</taxon>
        <taxon>Pseudomonadota</taxon>
        <taxon>Gammaproteobacteria</taxon>
        <taxon>Legionellales</taxon>
        <taxon>Legionellaceae</taxon>
        <taxon>Legionella</taxon>
    </lineage>
</organism>
<dbReference type="AlphaFoldDB" id="A0A0W0TN32"/>
<gene>
    <name evidence="1" type="primary">lidE</name>
    <name evidence="1" type="ORF">Lfee_1921</name>
    <name evidence="2" type="ORF">NCTC12022_02362</name>
</gene>
<dbReference type="STRING" id="453.Lfee_1921"/>
<dbReference type="EMBL" id="UASS01000022">
    <property type="protein sequence ID" value="SPX61619.1"/>
    <property type="molecule type" value="Genomic_DNA"/>
</dbReference>
<evidence type="ECO:0000313" key="3">
    <source>
        <dbReference type="Proteomes" id="UP000054698"/>
    </source>
</evidence>
<dbReference type="PATRIC" id="fig|453.4.peg.2105"/>
<evidence type="ECO:0000313" key="4">
    <source>
        <dbReference type="Proteomes" id="UP000251942"/>
    </source>
</evidence>